<dbReference type="AlphaFoldDB" id="A0A5E8HHI2"/>
<dbReference type="InterPro" id="IPR021561">
    <property type="entry name" value="AbiEi_3"/>
</dbReference>
<evidence type="ECO:0000313" key="2">
    <source>
        <dbReference type="EMBL" id="EOQ90755.1"/>
    </source>
</evidence>
<sequence length="225" mass="25625">MQIYRRSGWIQAIGSGAYTRSGDDLQWQGGVWGLQKQLNLPIHVGGKTAIEEAGYAQYLNLGKQKVYLIADPDTKLPTWFQKTNWNAQIGFSQSSLFGGFNRNQNNLDQSLKTVSFGKLDILYSTVERAILEYLDWVPDKHSFDEAHEIMENLTSLRPKLMQSLLERCHSVKAKRLFCAIASKVNHPWFSKLEIDKVDLGSGNRHLIDGGEYDSKYKITIKARNE</sequence>
<dbReference type="STRING" id="1249483.LEP1GSC202_0420"/>
<evidence type="ECO:0000313" key="3">
    <source>
        <dbReference type="Proteomes" id="UP000013996"/>
    </source>
</evidence>
<proteinExistence type="predicted"/>
<dbReference type="EMBL" id="AOGX02000005">
    <property type="protein sequence ID" value="EOQ90755.1"/>
    <property type="molecule type" value="Genomic_DNA"/>
</dbReference>
<organism evidence="2 3">
    <name type="scientific">Leptospira yanagawae serovar Saopaulo str. Sao Paulo = ATCC 700523</name>
    <dbReference type="NCBI Taxonomy" id="1249483"/>
    <lineage>
        <taxon>Bacteria</taxon>
        <taxon>Pseudomonadati</taxon>
        <taxon>Spirochaetota</taxon>
        <taxon>Spirochaetia</taxon>
        <taxon>Leptospirales</taxon>
        <taxon>Leptospiraceae</taxon>
        <taxon>Leptospira</taxon>
    </lineage>
</organism>
<protein>
    <submittedName>
        <fullName evidence="2">PF11459 family protein</fullName>
    </submittedName>
</protein>
<dbReference type="InterPro" id="IPR033455">
    <property type="entry name" value="AbiEi_3_N"/>
</dbReference>
<dbReference type="Pfam" id="PF11459">
    <property type="entry name" value="AbiEi_3"/>
    <property type="match status" value="1"/>
</dbReference>
<reference evidence="2 3" key="1">
    <citation type="submission" date="2013-04" db="EMBL/GenBank/DDBJ databases">
        <authorList>
            <person name="Harkins D.M."/>
            <person name="Durkin A.S."/>
            <person name="Brinkac L.M."/>
            <person name="Haft D.H."/>
            <person name="Selengut J.D."/>
            <person name="Sanka R."/>
            <person name="DePew J."/>
            <person name="Purushe J."/>
            <person name="Hartskeerl R.A."/>
            <person name="Ahmed A."/>
            <person name="van der Linden H."/>
            <person name="Goris M.G.A."/>
            <person name="Vinetz J.M."/>
            <person name="Sutton G.G."/>
            <person name="Nierman W.C."/>
            <person name="Fouts D.E."/>
        </authorList>
    </citation>
    <scope>NUCLEOTIDE SEQUENCE [LARGE SCALE GENOMIC DNA]</scope>
    <source>
        <strain evidence="2 3">Sao Paulo</strain>
    </source>
</reference>
<evidence type="ECO:0000259" key="1">
    <source>
        <dbReference type="Pfam" id="PF17194"/>
    </source>
</evidence>
<comment type="caution">
    <text evidence="2">The sequence shown here is derived from an EMBL/GenBank/DDBJ whole genome shotgun (WGS) entry which is preliminary data.</text>
</comment>
<gene>
    <name evidence="2" type="ORF">LEP1GSC202_0420</name>
</gene>
<feature type="domain" description="Transcriptional regulator AbiEi antitoxin N-terminal" evidence="1">
    <location>
        <begin position="2"/>
        <end position="61"/>
    </location>
</feature>
<dbReference type="Pfam" id="PF17194">
    <property type="entry name" value="AbiEi_3_N"/>
    <property type="match status" value="1"/>
</dbReference>
<dbReference type="Proteomes" id="UP000013996">
    <property type="component" value="Unassembled WGS sequence"/>
</dbReference>
<name>A0A5E8HHI2_9LEPT</name>
<accession>A0A5E8HHI2</accession>